<reference evidence="1" key="1">
    <citation type="submission" date="2022-06" db="EMBL/GenBank/DDBJ databases">
        <title>Novel species in genus Dyadobacter.</title>
        <authorList>
            <person name="Ma C."/>
        </authorList>
    </citation>
    <scope>NUCLEOTIDE SEQUENCE</scope>
    <source>
        <strain evidence="1">CY22</strain>
    </source>
</reference>
<sequence length="114" mass="12895">MNSSMGYEIIATPHFQKDFKKLLKKYPSIQSDIVALSETLLSNPTAGNEVFKNCYKLRFAIKSKGKGKSGGGRLITYVKITSQRIYLLTIFDKSEKENVTDAYVKQLLKELLVL</sequence>
<accession>A0ABY4XJ20</accession>
<protein>
    <recommendedName>
        <fullName evidence="3">mRNA-degrading endonuclease RelE of RelBE toxin-antitoxin system</fullName>
    </recommendedName>
</protein>
<dbReference type="EMBL" id="CP098805">
    <property type="protein sequence ID" value="USJ30426.1"/>
    <property type="molecule type" value="Genomic_DNA"/>
</dbReference>
<evidence type="ECO:0000313" key="2">
    <source>
        <dbReference type="Proteomes" id="UP001055420"/>
    </source>
</evidence>
<evidence type="ECO:0000313" key="1">
    <source>
        <dbReference type="EMBL" id="USJ30426.1"/>
    </source>
</evidence>
<gene>
    <name evidence="1" type="ORF">NFI80_21510</name>
</gene>
<dbReference type="RefSeq" id="WP_235166291.1">
    <property type="nucleotide sequence ID" value="NZ_CP098805.1"/>
</dbReference>
<name>A0ABY4XJ20_9BACT</name>
<evidence type="ECO:0008006" key="3">
    <source>
        <dbReference type="Google" id="ProtNLM"/>
    </source>
</evidence>
<keyword evidence="2" id="KW-1185">Reference proteome</keyword>
<dbReference type="InterPro" id="IPR009387">
    <property type="entry name" value="HigB-2"/>
</dbReference>
<dbReference type="Proteomes" id="UP001055420">
    <property type="component" value="Chromosome"/>
</dbReference>
<proteinExistence type="predicted"/>
<organism evidence="1 2">
    <name type="scientific">Dyadobacter chenhuakuii</name>
    <dbReference type="NCBI Taxonomy" id="2909339"/>
    <lineage>
        <taxon>Bacteria</taxon>
        <taxon>Pseudomonadati</taxon>
        <taxon>Bacteroidota</taxon>
        <taxon>Cytophagia</taxon>
        <taxon>Cytophagales</taxon>
        <taxon>Spirosomataceae</taxon>
        <taxon>Dyadobacter</taxon>
    </lineage>
</organism>
<dbReference type="SUPFAM" id="SSF143011">
    <property type="entry name" value="RelE-like"/>
    <property type="match status" value="1"/>
</dbReference>
<dbReference type="PIRSF" id="PIRSF039032">
    <property type="entry name" value="HigB-2"/>
    <property type="match status" value="1"/>
</dbReference>
<dbReference type="InterPro" id="IPR035093">
    <property type="entry name" value="RelE/ParE_toxin_dom_sf"/>
</dbReference>